<dbReference type="CDD" id="cd22778">
    <property type="entry name" value="DPBB_CEPL-like"/>
    <property type="match status" value="1"/>
</dbReference>
<reference evidence="6" key="1">
    <citation type="submission" date="2012-07" db="EMBL/GenBank/DDBJ databases">
        <authorList>
            <person name="Barsottini M.R.O."/>
            <person name="Oliveira J.F."/>
            <person name="Teixeira P."/>
            <person name="Pereira G.A.G."/>
            <person name="Ambrosio A.L.B."/>
            <person name="Dias S.M.G."/>
        </authorList>
    </citation>
    <scope>NUCLEOTIDE SEQUENCE</scope>
    <source>
        <strain evidence="6">FA553</strain>
    </source>
</reference>
<dbReference type="InterPro" id="IPR036908">
    <property type="entry name" value="RlpA-like_sf"/>
</dbReference>
<sequence>MKTTLLSLGFAASVAFALPSSQGGSAPEQYRVTHNPVYGNSSQRISDLACGGGENGIDTKWGYQTLGQIPNFDDVGAAHVSSYNSPECGGCWYLEYKGNSLYVTAVDNAAGENLFVISDGAIRSLTTVNGVNEGIEKGTVDLDSAYEVDHSYCHLPDPTGNTRTGTDKKSPSTGKKSPTSSNNYSV</sequence>
<evidence type="ECO:0000256" key="2">
    <source>
        <dbReference type="ARBA" id="ARBA00010421"/>
    </source>
</evidence>
<evidence type="ECO:0000256" key="5">
    <source>
        <dbReference type="SAM" id="SignalP"/>
    </source>
</evidence>
<dbReference type="SUPFAM" id="SSF50685">
    <property type="entry name" value="Barwin-like endoglucanases"/>
    <property type="match status" value="1"/>
</dbReference>
<accession>S4UQQ2</accession>
<proteinExistence type="evidence at transcript level"/>
<comment type="similarity">
    <text evidence="2">Belongs to the cerato-platanin family.</text>
</comment>
<dbReference type="AlphaFoldDB" id="S4UQQ2"/>
<keyword evidence="5" id="KW-0732">Signal</keyword>
<reference evidence="6" key="2">
    <citation type="journal article" date="2013" name="Mol. Plant Microbe Interact.">
        <title>Functional diversification of cerato-platanins in Moniliophthora perniciosa as seen by differential expression and protein function specialization.</title>
        <authorList>
            <person name="de O Barsottini M.R."/>
            <person name="de Oliveira J.F."/>
            <person name="Adamoski D."/>
            <person name="Teixeira P.J."/>
            <person name="do Prado P.F."/>
            <person name="Tiezzi H.O."/>
            <person name="Sforca M.L."/>
            <person name="Cassago A."/>
            <person name="Portugal R.V."/>
            <person name="de Oliveira P.S."/>
            <person name="de M Zeri A.C."/>
            <person name="Dias S.M."/>
            <person name="Pereira G.A."/>
            <person name="Ambrosio A.L."/>
        </authorList>
    </citation>
    <scope>NUCLEOTIDE SEQUENCE</scope>
    <source>
        <strain evidence="6">FA553</strain>
    </source>
</reference>
<keyword evidence="3" id="KW-0964">Secreted</keyword>
<gene>
    <name evidence="6" type="primary">CP11</name>
</gene>
<dbReference type="EMBL" id="JX422026">
    <property type="protein sequence ID" value="AGL40505.1"/>
    <property type="molecule type" value="mRNA"/>
</dbReference>
<evidence type="ECO:0000256" key="4">
    <source>
        <dbReference type="SAM" id="MobiDB-lite"/>
    </source>
</evidence>
<feature type="compositionally biased region" description="Low complexity" evidence="4">
    <location>
        <begin position="171"/>
        <end position="186"/>
    </location>
</feature>
<name>S4UQQ2_MONPR</name>
<protein>
    <submittedName>
        <fullName evidence="6">Cerato-platanin 11</fullName>
    </submittedName>
</protein>
<dbReference type="GO" id="GO:0005576">
    <property type="term" value="C:extracellular region"/>
    <property type="evidence" value="ECO:0007669"/>
    <property type="project" value="UniProtKB-SubCell"/>
</dbReference>
<evidence type="ECO:0000256" key="1">
    <source>
        <dbReference type="ARBA" id="ARBA00004613"/>
    </source>
</evidence>
<dbReference type="Gene3D" id="2.40.40.10">
    <property type="entry name" value="RlpA-like domain"/>
    <property type="match status" value="1"/>
</dbReference>
<evidence type="ECO:0000313" key="6">
    <source>
        <dbReference type="EMBL" id="AGL40505.1"/>
    </source>
</evidence>
<dbReference type="Pfam" id="PF07249">
    <property type="entry name" value="Cerato-platanin"/>
    <property type="match status" value="1"/>
</dbReference>
<organism evidence="6">
    <name type="scientific">Moniliophthora perniciosa</name>
    <name type="common">Witches'-broom disease fungus</name>
    <name type="synonym">Marasmius perniciosus</name>
    <dbReference type="NCBI Taxonomy" id="153609"/>
    <lineage>
        <taxon>Eukaryota</taxon>
        <taxon>Fungi</taxon>
        <taxon>Dikarya</taxon>
        <taxon>Basidiomycota</taxon>
        <taxon>Agaricomycotina</taxon>
        <taxon>Agaricomycetes</taxon>
        <taxon>Agaricomycetidae</taxon>
        <taxon>Agaricales</taxon>
        <taxon>Marasmiineae</taxon>
        <taxon>Marasmiaceae</taxon>
        <taxon>Moniliophthora</taxon>
    </lineage>
</organism>
<feature type="signal peptide" evidence="5">
    <location>
        <begin position="1"/>
        <end position="17"/>
    </location>
</feature>
<evidence type="ECO:0000256" key="3">
    <source>
        <dbReference type="ARBA" id="ARBA00022525"/>
    </source>
</evidence>
<comment type="subcellular location">
    <subcellularLocation>
        <location evidence="1">Secreted</location>
    </subcellularLocation>
</comment>
<dbReference type="InterPro" id="IPR010829">
    <property type="entry name" value="Cerato-platanin"/>
</dbReference>
<feature type="region of interest" description="Disordered" evidence="4">
    <location>
        <begin position="153"/>
        <end position="186"/>
    </location>
</feature>
<feature type="chain" id="PRO_5004533528" evidence="5">
    <location>
        <begin position="18"/>
        <end position="186"/>
    </location>
</feature>